<dbReference type="GO" id="GO:0019776">
    <property type="term" value="F:Atg8-family ligase activity"/>
    <property type="evidence" value="ECO:0007669"/>
    <property type="project" value="TreeGrafter"/>
</dbReference>
<dbReference type="InterPro" id="IPR042527">
    <property type="entry name" value="Atg5_UblA_dom_sf"/>
</dbReference>
<evidence type="ECO:0000256" key="7">
    <source>
        <dbReference type="ARBA" id="ARBA00022843"/>
    </source>
</evidence>
<organism evidence="14 15">
    <name type="scientific">Clunio marinus</name>
    <dbReference type="NCBI Taxonomy" id="568069"/>
    <lineage>
        <taxon>Eukaryota</taxon>
        <taxon>Metazoa</taxon>
        <taxon>Ecdysozoa</taxon>
        <taxon>Arthropoda</taxon>
        <taxon>Hexapoda</taxon>
        <taxon>Insecta</taxon>
        <taxon>Pterygota</taxon>
        <taxon>Neoptera</taxon>
        <taxon>Endopterygota</taxon>
        <taxon>Diptera</taxon>
        <taxon>Nematocera</taxon>
        <taxon>Chironomoidea</taxon>
        <taxon>Chironomidae</taxon>
        <taxon>Clunio</taxon>
    </lineage>
</organism>
<dbReference type="Pfam" id="PF20638">
    <property type="entry name" value="ATG5_UblA"/>
    <property type="match status" value="1"/>
</dbReference>
<evidence type="ECO:0000256" key="10">
    <source>
        <dbReference type="RuleBase" id="RU361202"/>
    </source>
</evidence>
<feature type="domain" description="Autophagy protein ATG5 alpha-helical bundle region" evidence="12">
    <location>
        <begin position="115"/>
        <end position="170"/>
    </location>
</feature>
<dbReference type="Pfam" id="PF04106">
    <property type="entry name" value="ATG5_UblB"/>
    <property type="match status" value="1"/>
</dbReference>
<dbReference type="PANTHER" id="PTHR13040">
    <property type="entry name" value="AUTOPHAGY PROTEIN 5"/>
    <property type="match status" value="1"/>
</dbReference>
<reference evidence="14 15" key="1">
    <citation type="submission" date="2015-04" db="EMBL/GenBank/DDBJ databases">
        <authorList>
            <person name="Syromyatnikov M.Y."/>
            <person name="Popov V.N."/>
        </authorList>
    </citation>
    <scope>NUCLEOTIDE SEQUENCE [LARGE SCALE GENOMIC DNA]</scope>
</reference>
<evidence type="ECO:0000313" key="14">
    <source>
        <dbReference type="EMBL" id="CRK97994.1"/>
    </source>
</evidence>
<sequence length="261" mass="30563">MANDREVLKVMWEGKIPVKFITEDDHDDQDSYFLMVPRVSYFPLVTDKVKKHFQRYIENEENEVWLSYNEIPLKWHFPIGLLFDLLATDDSLPWQIKVNFKKFPEDVLFKCSNKDVVESHFMSCLKEADALKHKGQVISQMQKKDHKTLFLGLLNDKFDQFWAVNRRLMESAEQEGFKHIPLRCYSDDGSSTYIQKLIVPITETGQKKTLQDLLSEFSTPARKAVGAKSHGIEIPIDTELQWLSETLSYPDNFLHLVLIYE</sequence>
<dbReference type="GO" id="GO:0000422">
    <property type="term" value="P:autophagy of mitochondrion"/>
    <property type="evidence" value="ECO:0007669"/>
    <property type="project" value="TreeGrafter"/>
</dbReference>
<dbReference type="GO" id="GO:0034727">
    <property type="term" value="P:piecemeal microautophagy of the nucleus"/>
    <property type="evidence" value="ECO:0007669"/>
    <property type="project" value="TreeGrafter"/>
</dbReference>
<dbReference type="Pfam" id="PF20637">
    <property type="entry name" value="ATG5_HBR"/>
    <property type="match status" value="1"/>
</dbReference>
<evidence type="ECO:0000256" key="4">
    <source>
        <dbReference type="ARBA" id="ARBA00015616"/>
    </source>
</evidence>
<evidence type="ECO:0000313" key="15">
    <source>
        <dbReference type="Proteomes" id="UP000183832"/>
    </source>
</evidence>
<dbReference type="Gene3D" id="1.10.246.190">
    <property type="entry name" value="Autophagy protein Apg5, helix rich domain"/>
    <property type="match status" value="1"/>
</dbReference>
<dbReference type="GO" id="GO:0044233">
    <property type="term" value="C:mitochondria-associated endoplasmic reticulum membrane contact site"/>
    <property type="evidence" value="ECO:0007669"/>
    <property type="project" value="TreeGrafter"/>
</dbReference>
<dbReference type="InterPro" id="IPR048940">
    <property type="entry name" value="ATG5_HBR"/>
</dbReference>
<gene>
    <name evidence="14" type="primary">putative Autophagy protein 5</name>
    <name evidence="14" type="ORF">CLUMA_CG011363</name>
</gene>
<dbReference type="PANTHER" id="PTHR13040:SF2">
    <property type="entry name" value="AUTOPHAGY PROTEIN 5"/>
    <property type="match status" value="1"/>
</dbReference>
<evidence type="ECO:0000256" key="3">
    <source>
        <dbReference type="ARBA" id="ARBA00006910"/>
    </source>
</evidence>
<feature type="domain" description="Autophagy protein ATG5 UblB" evidence="11">
    <location>
        <begin position="179"/>
        <end position="258"/>
    </location>
</feature>
<accession>A0A1J1IDZ9</accession>
<comment type="function">
    <text evidence="10">Involved in autophagic vesicle formation.</text>
</comment>
<dbReference type="GO" id="GO:0006995">
    <property type="term" value="P:cellular response to nitrogen starvation"/>
    <property type="evidence" value="ECO:0007669"/>
    <property type="project" value="TreeGrafter"/>
</dbReference>
<evidence type="ECO:0000256" key="5">
    <source>
        <dbReference type="ARBA" id="ARBA00022490"/>
    </source>
</evidence>
<dbReference type="Gene3D" id="3.10.20.90">
    <property type="entry name" value="Phosphatidylinositol 3-kinase Catalytic Subunit, Chain A, domain 1"/>
    <property type="match status" value="1"/>
</dbReference>
<dbReference type="FunFam" id="1.10.246.190:FF:000001">
    <property type="entry name" value="Autophagy related 5"/>
    <property type="match status" value="1"/>
</dbReference>
<comment type="subunit">
    <text evidence="10">Conjugated with ATG12.</text>
</comment>
<dbReference type="InterPro" id="IPR007239">
    <property type="entry name" value="Atg5"/>
</dbReference>
<dbReference type="GO" id="GO:0005776">
    <property type="term" value="C:autophagosome"/>
    <property type="evidence" value="ECO:0007669"/>
    <property type="project" value="TreeGrafter"/>
</dbReference>
<evidence type="ECO:0000256" key="1">
    <source>
        <dbReference type="ARBA" id="ARBA00004496"/>
    </source>
</evidence>
<evidence type="ECO:0000259" key="11">
    <source>
        <dbReference type="Pfam" id="PF04106"/>
    </source>
</evidence>
<dbReference type="Proteomes" id="UP000183832">
    <property type="component" value="Unassembled WGS sequence"/>
</dbReference>
<dbReference type="InterPro" id="IPR048318">
    <property type="entry name" value="ATG5_UblB"/>
</dbReference>
<proteinExistence type="inferred from homology"/>
<comment type="similarity">
    <text evidence="3 10">Belongs to the ATG5 family.</text>
</comment>
<dbReference type="GO" id="GO:0034274">
    <property type="term" value="C:Atg12-Atg5-Atg16 complex"/>
    <property type="evidence" value="ECO:0007669"/>
    <property type="project" value="TreeGrafter"/>
</dbReference>
<keyword evidence="9 10" id="KW-0472">Membrane</keyword>
<keyword evidence="5" id="KW-0963">Cytoplasm</keyword>
<evidence type="ECO:0000259" key="12">
    <source>
        <dbReference type="Pfam" id="PF20637"/>
    </source>
</evidence>
<dbReference type="Gene3D" id="3.10.20.620">
    <property type="match status" value="1"/>
</dbReference>
<protein>
    <recommendedName>
        <fullName evidence="4 10">Autophagy protein 5</fullName>
    </recommendedName>
</protein>
<feature type="domain" description="Autophagy protein ATG5 UblA" evidence="13">
    <location>
        <begin position="11"/>
        <end position="100"/>
    </location>
</feature>
<dbReference type="EMBL" id="CVRI01000047">
    <property type="protein sequence ID" value="CRK97994.1"/>
    <property type="molecule type" value="Genomic_DNA"/>
</dbReference>
<keyword evidence="15" id="KW-1185">Reference proteome</keyword>
<dbReference type="InterPro" id="IPR048939">
    <property type="entry name" value="ATG5_UblA"/>
</dbReference>
<name>A0A1J1IDZ9_9DIPT</name>
<dbReference type="AlphaFoldDB" id="A0A1J1IDZ9"/>
<dbReference type="FunFam" id="3.10.20.90:FF:000100">
    <property type="entry name" value="Autophagy related 5"/>
    <property type="match status" value="1"/>
</dbReference>
<dbReference type="GO" id="GO:0034045">
    <property type="term" value="C:phagophore assembly site membrane"/>
    <property type="evidence" value="ECO:0007669"/>
    <property type="project" value="UniProtKB-SubCell"/>
</dbReference>
<dbReference type="GO" id="GO:0061908">
    <property type="term" value="C:phagophore"/>
    <property type="evidence" value="ECO:0007669"/>
    <property type="project" value="TreeGrafter"/>
</dbReference>
<keyword evidence="7 10" id="KW-0832">Ubl conjugation</keyword>
<dbReference type="InterPro" id="IPR042526">
    <property type="entry name" value="Atg5_HR"/>
</dbReference>
<evidence type="ECO:0000256" key="2">
    <source>
        <dbReference type="ARBA" id="ARBA00004623"/>
    </source>
</evidence>
<evidence type="ECO:0000256" key="9">
    <source>
        <dbReference type="ARBA" id="ARBA00023136"/>
    </source>
</evidence>
<dbReference type="STRING" id="568069.A0A1J1IDZ9"/>
<keyword evidence="6 10" id="KW-1017">Isopeptide bond</keyword>
<evidence type="ECO:0000256" key="6">
    <source>
        <dbReference type="ARBA" id="ARBA00022499"/>
    </source>
</evidence>
<dbReference type="OrthoDB" id="272162at2759"/>
<evidence type="ECO:0000259" key="13">
    <source>
        <dbReference type="Pfam" id="PF20638"/>
    </source>
</evidence>
<comment type="subcellular location">
    <subcellularLocation>
        <location evidence="1">Cytoplasm</location>
    </subcellularLocation>
    <subcellularLocation>
        <location evidence="2 10">Preautophagosomal structure membrane</location>
        <topology evidence="2 10">Peripheral membrane protein</topology>
    </subcellularLocation>
</comment>
<keyword evidence="8 10" id="KW-0072">Autophagy</keyword>
<evidence type="ECO:0000256" key="8">
    <source>
        <dbReference type="ARBA" id="ARBA00023006"/>
    </source>
</evidence>
<dbReference type="GO" id="GO:0007033">
    <property type="term" value="P:vacuole organization"/>
    <property type="evidence" value="ECO:0007669"/>
    <property type="project" value="UniProtKB-ARBA"/>
</dbReference>